<dbReference type="PANTHER" id="PTHR45784:SF3">
    <property type="entry name" value="C-TYPE LECTIN DOMAIN FAMILY 4 MEMBER K-LIKE-RELATED"/>
    <property type="match status" value="1"/>
</dbReference>
<sequence length="173" mass="20191">MTWIDAQTHCRKEYDDLASLTSQTELMDVRSLLEPMGVQWAWIGLYKPLWTTWSDSSTNTNFYNWETPFNIYTDDYCGCVTAATGKWKVMPCTSFVKFICFGDTQKQTVVKMKFQSKLDLNNMELQRQIIEQMENRLRPAREANLTVKWRVTAKTSNLTDPVTNQNVQIKCHP</sequence>
<dbReference type="PANTHER" id="PTHR45784">
    <property type="entry name" value="C-TYPE LECTIN DOMAIN FAMILY 20 MEMBER A-RELATED"/>
    <property type="match status" value="1"/>
</dbReference>
<proteinExistence type="predicted"/>
<name>A0AAW0NJA3_9GOBI</name>
<accession>A0AAW0NJA3</accession>
<comment type="caution">
    <text evidence="2">The sequence shown here is derived from an EMBL/GenBank/DDBJ whole genome shotgun (WGS) entry which is preliminary data.</text>
</comment>
<dbReference type="CDD" id="cd00037">
    <property type="entry name" value="CLECT"/>
    <property type="match status" value="1"/>
</dbReference>
<evidence type="ECO:0000259" key="1">
    <source>
        <dbReference type="PROSITE" id="PS50041"/>
    </source>
</evidence>
<dbReference type="Gene3D" id="3.10.100.10">
    <property type="entry name" value="Mannose-Binding Protein A, subunit A"/>
    <property type="match status" value="1"/>
</dbReference>
<dbReference type="InterPro" id="IPR016187">
    <property type="entry name" value="CTDL_fold"/>
</dbReference>
<dbReference type="Pfam" id="PF00059">
    <property type="entry name" value="Lectin_C"/>
    <property type="match status" value="1"/>
</dbReference>
<organism evidence="2 3">
    <name type="scientific">Mugilogobius chulae</name>
    <name type="common">yellowstripe goby</name>
    <dbReference type="NCBI Taxonomy" id="88201"/>
    <lineage>
        <taxon>Eukaryota</taxon>
        <taxon>Metazoa</taxon>
        <taxon>Chordata</taxon>
        <taxon>Craniata</taxon>
        <taxon>Vertebrata</taxon>
        <taxon>Euteleostomi</taxon>
        <taxon>Actinopterygii</taxon>
        <taxon>Neopterygii</taxon>
        <taxon>Teleostei</taxon>
        <taxon>Neoteleostei</taxon>
        <taxon>Acanthomorphata</taxon>
        <taxon>Gobiaria</taxon>
        <taxon>Gobiiformes</taxon>
        <taxon>Gobioidei</taxon>
        <taxon>Gobiidae</taxon>
        <taxon>Gobionellinae</taxon>
        <taxon>Mugilogobius</taxon>
    </lineage>
</organism>
<dbReference type="SUPFAM" id="SSF56436">
    <property type="entry name" value="C-type lectin-like"/>
    <property type="match status" value="1"/>
</dbReference>
<dbReference type="Proteomes" id="UP001460270">
    <property type="component" value="Unassembled WGS sequence"/>
</dbReference>
<gene>
    <name evidence="2" type="ORF">WMY93_019272</name>
</gene>
<protein>
    <recommendedName>
        <fullName evidence="1">C-type lectin domain-containing protein</fullName>
    </recommendedName>
</protein>
<dbReference type="EMBL" id="JBBPFD010000014">
    <property type="protein sequence ID" value="KAK7898419.1"/>
    <property type="molecule type" value="Genomic_DNA"/>
</dbReference>
<reference evidence="3" key="1">
    <citation type="submission" date="2024-04" db="EMBL/GenBank/DDBJ databases">
        <title>Salinicola lusitanus LLJ914,a marine bacterium isolated from the Okinawa Trough.</title>
        <authorList>
            <person name="Li J."/>
        </authorList>
    </citation>
    <scope>NUCLEOTIDE SEQUENCE [LARGE SCALE GENOMIC DNA]</scope>
</reference>
<dbReference type="InterPro" id="IPR016186">
    <property type="entry name" value="C-type_lectin-like/link_sf"/>
</dbReference>
<evidence type="ECO:0000313" key="2">
    <source>
        <dbReference type="EMBL" id="KAK7898419.1"/>
    </source>
</evidence>
<keyword evidence="3" id="KW-1185">Reference proteome</keyword>
<dbReference type="AlphaFoldDB" id="A0AAW0NJA3"/>
<evidence type="ECO:0000313" key="3">
    <source>
        <dbReference type="Proteomes" id="UP001460270"/>
    </source>
</evidence>
<dbReference type="PROSITE" id="PS50041">
    <property type="entry name" value="C_TYPE_LECTIN_2"/>
    <property type="match status" value="1"/>
</dbReference>
<dbReference type="InterPro" id="IPR001304">
    <property type="entry name" value="C-type_lectin-like"/>
</dbReference>
<feature type="domain" description="C-type lectin" evidence="1">
    <location>
        <begin position="1"/>
        <end position="101"/>
    </location>
</feature>